<dbReference type="PANTHER" id="PTHR11060">
    <property type="entry name" value="PROTEIN MEMO1"/>
    <property type="match status" value="1"/>
</dbReference>
<dbReference type="Pfam" id="PF01875">
    <property type="entry name" value="Memo"/>
    <property type="match status" value="1"/>
</dbReference>
<comment type="similarity">
    <text evidence="1">Belongs to the MEMO1 family.</text>
</comment>
<feature type="non-terminal residue" evidence="2">
    <location>
        <position position="217"/>
    </location>
</feature>
<dbReference type="Proteomes" id="UP001165082">
    <property type="component" value="Unassembled WGS sequence"/>
</dbReference>
<evidence type="ECO:0000313" key="2">
    <source>
        <dbReference type="EMBL" id="GMI06082.1"/>
    </source>
</evidence>
<organism evidence="2 3">
    <name type="scientific">Triparma retinervis</name>
    <dbReference type="NCBI Taxonomy" id="2557542"/>
    <lineage>
        <taxon>Eukaryota</taxon>
        <taxon>Sar</taxon>
        <taxon>Stramenopiles</taxon>
        <taxon>Ochrophyta</taxon>
        <taxon>Bolidophyceae</taxon>
        <taxon>Parmales</taxon>
        <taxon>Triparmaceae</taxon>
        <taxon>Triparma</taxon>
    </lineage>
</organism>
<reference evidence="2" key="1">
    <citation type="submission" date="2022-07" db="EMBL/GenBank/DDBJ databases">
        <title>Genome analysis of Parmales, a sister group of diatoms, reveals the evolutionary specialization of diatoms from phago-mixotrophs to photoautotrophs.</title>
        <authorList>
            <person name="Ban H."/>
            <person name="Sato S."/>
            <person name="Yoshikawa S."/>
            <person name="Kazumasa Y."/>
            <person name="Nakamura Y."/>
            <person name="Ichinomiya M."/>
            <person name="Saitoh K."/>
            <person name="Sato N."/>
            <person name="Blanc-Mathieu R."/>
            <person name="Endo H."/>
            <person name="Kuwata A."/>
            <person name="Ogata H."/>
        </authorList>
    </citation>
    <scope>NUCLEOTIDE SEQUENCE</scope>
</reference>
<keyword evidence="3" id="KW-1185">Reference proteome</keyword>
<dbReference type="OrthoDB" id="417112at2759"/>
<dbReference type="InterPro" id="IPR002737">
    <property type="entry name" value="MEMO1_fam"/>
</dbReference>
<gene>
    <name evidence="2" type="ORF">TrRE_jg13146</name>
</gene>
<dbReference type="PANTHER" id="PTHR11060:SF0">
    <property type="entry name" value="PROTEIN MEMO1"/>
    <property type="match status" value="1"/>
</dbReference>
<dbReference type="CDD" id="cd07361">
    <property type="entry name" value="MEMO_like"/>
    <property type="match status" value="1"/>
</dbReference>
<comment type="caution">
    <text evidence="2">The sequence shown here is derived from an EMBL/GenBank/DDBJ whole genome shotgun (WGS) entry which is preliminary data.</text>
</comment>
<sequence>GVAVSSCEIVETPVGNLEVDLDKRGGVAGELAREGVEVKEMSKEVDEEEHSGEMQYPLIALLLKKYNSAAKIVPLMVGSTSPSISHKIGSVLSPHLFHPSAFTVVSSDFCHWGVRFSYSPFSQHSEISDMITRLDHEGMTEIEKCSPGGFVEYLRRTKNTICGRHPIECFLFAVEAKQGGEGGGGNFQFVRYEKSSEVVDIQDSSVSYAGGVFYGGS</sequence>
<proteinExistence type="inferred from homology"/>
<dbReference type="Gene3D" id="3.40.830.10">
    <property type="entry name" value="LigB-like"/>
    <property type="match status" value="1"/>
</dbReference>
<evidence type="ECO:0000313" key="3">
    <source>
        <dbReference type="Proteomes" id="UP001165082"/>
    </source>
</evidence>
<dbReference type="AlphaFoldDB" id="A0A9W7CGE4"/>
<protein>
    <submittedName>
        <fullName evidence="2">Uncharacterized protein</fullName>
    </submittedName>
</protein>
<name>A0A9W7CGE4_9STRA</name>
<dbReference type="NCBIfam" id="TIGR04336">
    <property type="entry name" value="AmmeMemoSam_B"/>
    <property type="match status" value="1"/>
</dbReference>
<dbReference type="EMBL" id="BRXZ01000143">
    <property type="protein sequence ID" value="GMI06082.1"/>
    <property type="molecule type" value="Genomic_DNA"/>
</dbReference>
<evidence type="ECO:0000256" key="1">
    <source>
        <dbReference type="ARBA" id="ARBA00006315"/>
    </source>
</evidence>
<accession>A0A9W7CGE4</accession>